<accession>A0ABX0SVZ4</accession>
<dbReference type="SUPFAM" id="SSF53474">
    <property type="entry name" value="alpha/beta-Hydrolases"/>
    <property type="match status" value="1"/>
</dbReference>
<dbReference type="InterPro" id="IPR050228">
    <property type="entry name" value="Carboxylesterase_BioH"/>
</dbReference>
<gene>
    <name evidence="2" type="ORF">FHX46_003667</name>
</gene>
<keyword evidence="3" id="KW-1185">Reference proteome</keyword>
<dbReference type="InterPro" id="IPR029058">
    <property type="entry name" value="AB_hydrolase_fold"/>
</dbReference>
<evidence type="ECO:0000259" key="1">
    <source>
        <dbReference type="Pfam" id="PF00561"/>
    </source>
</evidence>
<organism evidence="2 3">
    <name type="scientific">Amycolatopsis viridis</name>
    <dbReference type="NCBI Taxonomy" id="185678"/>
    <lineage>
        <taxon>Bacteria</taxon>
        <taxon>Bacillati</taxon>
        <taxon>Actinomycetota</taxon>
        <taxon>Actinomycetes</taxon>
        <taxon>Pseudonocardiales</taxon>
        <taxon>Pseudonocardiaceae</taxon>
        <taxon>Amycolatopsis</taxon>
    </lineage>
</organism>
<dbReference type="Pfam" id="PF00561">
    <property type="entry name" value="Abhydrolase_1"/>
    <property type="match status" value="1"/>
</dbReference>
<feature type="domain" description="AB hydrolase-1" evidence="1">
    <location>
        <begin position="69"/>
        <end position="314"/>
    </location>
</feature>
<dbReference type="Proteomes" id="UP000754495">
    <property type="component" value="Unassembled WGS sequence"/>
</dbReference>
<dbReference type="RefSeq" id="WP_167116415.1">
    <property type="nucleotide sequence ID" value="NZ_JAANOU010000001.1"/>
</dbReference>
<dbReference type="EMBL" id="JAANOU010000001">
    <property type="protein sequence ID" value="NIH81137.1"/>
    <property type="molecule type" value="Genomic_DNA"/>
</dbReference>
<reference evidence="2 3" key="1">
    <citation type="submission" date="2020-03" db="EMBL/GenBank/DDBJ databases">
        <title>Sequencing the genomes of 1000 actinobacteria strains.</title>
        <authorList>
            <person name="Klenk H.-P."/>
        </authorList>
    </citation>
    <scope>NUCLEOTIDE SEQUENCE [LARGE SCALE GENOMIC DNA]</scope>
    <source>
        <strain evidence="2 3">DSM 45668</strain>
    </source>
</reference>
<dbReference type="InterPro" id="IPR000073">
    <property type="entry name" value="AB_hydrolase_1"/>
</dbReference>
<name>A0ABX0SVZ4_9PSEU</name>
<dbReference type="PANTHER" id="PTHR43194">
    <property type="entry name" value="HYDROLASE ALPHA/BETA FOLD FAMILY"/>
    <property type="match status" value="1"/>
</dbReference>
<dbReference type="PANTHER" id="PTHR43194:SF5">
    <property type="entry name" value="PIMELOYL-[ACYL-CARRIER PROTEIN] METHYL ESTER ESTERASE"/>
    <property type="match status" value="1"/>
</dbReference>
<dbReference type="PRINTS" id="PR00111">
    <property type="entry name" value="ABHYDROLASE"/>
</dbReference>
<sequence>MRAVKAVELGVVAGLALTRTAVRAVTGAPGRPGPAVPADPGRGETRTVIADDGVALHAEIRGAADAPVTVVLCHGYALSSASWCFQAPELARHARVVTWDQRGHGRSQRGPAAHATVDQLGRDLRAVLEQITPDGPVVLAGHSMGGMTIMAFAEQYPDLFGSRVVAAALLATSAEPVLGDLGLPRPGMRVLHRLAPWALAALHRTGSPVGALRELTGALVARHAFASDVPPQVADFLTGLIEATPLDVLADFFPQFRVHDKVAALAALHRADCLVVAGAEDAVTPPAHSEAIAGAVPGAELVVLPAAGHAFPLEYPDQVNDLLVALLRRHIRSRPAGPGPAPA</sequence>
<evidence type="ECO:0000313" key="3">
    <source>
        <dbReference type="Proteomes" id="UP000754495"/>
    </source>
</evidence>
<evidence type="ECO:0000313" key="2">
    <source>
        <dbReference type="EMBL" id="NIH81137.1"/>
    </source>
</evidence>
<protein>
    <submittedName>
        <fullName evidence="2">Pimeloyl-ACP methyl ester carboxylesterase</fullName>
    </submittedName>
</protein>
<proteinExistence type="predicted"/>
<dbReference type="Gene3D" id="3.40.50.1820">
    <property type="entry name" value="alpha/beta hydrolase"/>
    <property type="match status" value="1"/>
</dbReference>
<comment type="caution">
    <text evidence="2">The sequence shown here is derived from an EMBL/GenBank/DDBJ whole genome shotgun (WGS) entry which is preliminary data.</text>
</comment>